<dbReference type="Pfam" id="PF05133">
    <property type="entry name" value="SPP1_portal"/>
    <property type="match status" value="1"/>
</dbReference>
<reference evidence="2 3" key="1">
    <citation type="submission" date="2016-10" db="EMBL/GenBank/DDBJ databases">
        <authorList>
            <person name="de Groot N.N."/>
        </authorList>
    </citation>
    <scope>NUCLEOTIDE SEQUENCE [LARGE SCALE GENOMIC DNA]</scope>
    <source>
        <strain evidence="2 3">CGMCC 1.5012</strain>
    </source>
</reference>
<dbReference type="STRING" id="258515.SAMN05192585_11250"/>
<proteinExistence type="predicted"/>
<evidence type="ECO:0000313" key="3">
    <source>
        <dbReference type="Proteomes" id="UP000199182"/>
    </source>
</evidence>
<dbReference type="EMBL" id="FNID01000012">
    <property type="protein sequence ID" value="SDN14899.1"/>
    <property type="molecule type" value="Genomic_DNA"/>
</dbReference>
<dbReference type="InterPro" id="IPR021145">
    <property type="entry name" value="Portal_protein_SPP1_Gp6-like"/>
</dbReference>
<keyword evidence="3" id="KW-1185">Reference proteome</keyword>
<gene>
    <name evidence="2" type="ORF">SAMN05192585_11250</name>
</gene>
<dbReference type="Proteomes" id="UP000199182">
    <property type="component" value="Unassembled WGS sequence"/>
</dbReference>
<dbReference type="NCBIfam" id="TIGR01538">
    <property type="entry name" value="portal_SPP1"/>
    <property type="match status" value="1"/>
</dbReference>
<dbReference type="OrthoDB" id="1697867at2"/>
<protein>
    <submittedName>
        <fullName evidence="2">Phage portal protein, SPP1 family</fullName>
    </submittedName>
</protein>
<name>A0A1G9Z0H1_9FIRM</name>
<accession>A0A1G9Z0H1</accession>
<evidence type="ECO:0000313" key="2">
    <source>
        <dbReference type="EMBL" id="SDN14899.1"/>
    </source>
</evidence>
<sequence>MELAVAKKVIEKALKDNDAFYKKAKTAQEYYDNDSAIMQHGAAAIAEVNKFLQEIGRNPLKSADNRIPTNWHRIITDQKVGYLFTYPPSFDTDNEAVNTSIMQTLGDDYEAIIKTLGTDATNAGRAWLHYWYDTGEDGKKTAFQYHFIDPTQVLPIYDTENIKLPLKTLVRTYQITDDKGDDYIRFEVWTDTEVSYFCRRASEADKSNITAETMLLDGAVIQKVLPHTYGEIPFIEFKNNAASTGDLQMYKRLIDAMDKLISGFANDVDDIQEIVWVIKNYAGETSDVFYDKDGKEVPRKIDLLQELKARKVLHVDGDGGVDKLTAEIPFEARTKLYEILEKQIYISAMAVNPNPERTGQATGTYIDFLYSLLELKSGLTETAFRAALGKLIKAILRYNGLDEKMQVQQTWTRNKPKVDTEVADMINNTPDEILSRRTKTKVHPLVEDYQEELKQIEKEAAVTEEPPLYPQQKLPGAAKKDEE</sequence>
<dbReference type="RefSeq" id="WP_092639454.1">
    <property type="nucleotide sequence ID" value="NZ_FNID01000012.1"/>
</dbReference>
<dbReference type="AlphaFoldDB" id="A0A1G9Z0H1"/>
<organism evidence="2 3">
    <name type="scientific">Acetanaerobacterium elongatum</name>
    <dbReference type="NCBI Taxonomy" id="258515"/>
    <lineage>
        <taxon>Bacteria</taxon>
        <taxon>Bacillati</taxon>
        <taxon>Bacillota</taxon>
        <taxon>Clostridia</taxon>
        <taxon>Eubacteriales</taxon>
        <taxon>Oscillospiraceae</taxon>
        <taxon>Acetanaerobacterium</taxon>
    </lineage>
</organism>
<dbReference type="InterPro" id="IPR006428">
    <property type="entry name" value="Portal_SPP1-type"/>
</dbReference>
<evidence type="ECO:0000256" key="1">
    <source>
        <dbReference type="SAM" id="MobiDB-lite"/>
    </source>
</evidence>
<feature type="region of interest" description="Disordered" evidence="1">
    <location>
        <begin position="459"/>
        <end position="483"/>
    </location>
</feature>